<dbReference type="Proteomes" id="UP001054945">
    <property type="component" value="Unassembled WGS sequence"/>
</dbReference>
<sequence>MESSAARQQGSSALDSEGREGDRTGHDANLRRVHLLRLQHTGAAHQHSGTVRPVCASPGEGFESSGDLQLLHQLRHLLHLRSEVQEDVPAHVLRVQQDEESKLHQHLAGDSHGDCEKRRLPQGQVFNPQRCVTIQQFIDPF</sequence>
<reference evidence="2 3" key="1">
    <citation type="submission" date="2021-06" db="EMBL/GenBank/DDBJ databases">
        <title>Caerostris extrusa draft genome.</title>
        <authorList>
            <person name="Kono N."/>
            <person name="Arakawa K."/>
        </authorList>
    </citation>
    <scope>NUCLEOTIDE SEQUENCE [LARGE SCALE GENOMIC DNA]</scope>
</reference>
<feature type="region of interest" description="Disordered" evidence="1">
    <location>
        <begin position="1"/>
        <end position="26"/>
    </location>
</feature>
<organism evidence="2 3">
    <name type="scientific">Caerostris extrusa</name>
    <name type="common">Bark spider</name>
    <name type="synonym">Caerostris bankana</name>
    <dbReference type="NCBI Taxonomy" id="172846"/>
    <lineage>
        <taxon>Eukaryota</taxon>
        <taxon>Metazoa</taxon>
        <taxon>Ecdysozoa</taxon>
        <taxon>Arthropoda</taxon>
        <taxon>Chelicerata</taxon>
        <taxon>Arachnida</taxon>
        <taxon>Araneae</taxon>
        <taxon>Araneomorphae</taxon>
        <taxon>Entelegynae</taxon>
        <taxon>Araneoidea</taxon>
        <taxon>Araneidae</taxon>
        <taxon>Caerostris</taxon>
    </lineage>
</organism>
<feature type="compositionally biased region" description="Basic and acidic residues" evidence="1">
    <location>
        <begin position="16"/>
        <end position="26"/>
    </location>
</feature>
<proteinExistence type="predicted"/>
<dbReference type="AlphaFoldDB" id="A0AAV4MA42"/>
<feature type="compositionally biased region" description="Polar residues" evidence="1">
    <location>
        <begin position="1"/>
        <end position="14"/>
    </location>
</feature>
<protein>
    <submittedName>
        <fullName evidence="2">Uncharacterized protein</fullName>
    </submittedName>
</protein>
<accession>A0AAV4MA42</accession>
<evidence type="ECO:0000313" key="2">
    <source>
        <dbReference type="EMBL" id="GIX68946.1"/>
    </source>
</evidence>
<keyword evidence="3" id="KW-1185">Reference proteome</keyword>
<evidence type="ECO:0000313" key="3">
    <source>
        <dbReference type="Proteomes" id="UP001054945"/>
    </source>
</evidence>
<dbReference type="EMBL" id="BPLR01002010">
    <property type="protein sequence ID" value="GIX68946.1"/>
    <property type="molecule type" value="Genomic_DNA"/>
</dbReference>
<gene>
    <name evidence="2" type="ORF">CEXT_272761</name>
</gene>
<comment type="caution">
    <text evidence="2">The sequence shown here is derived from an EMBL/GenBank/DDBJ whole genome shotgun (WGS) entry which is preliminary data.</text>
</comment>
<name>A0AAV4MA42_CAEEX</name>
<evidence type="ECO:0000256" key="1">
    <source>
        <dbReference type="SAM" id="MobiDB-lite"/>
    </source>
</evidence>